<evidence type="ECO:0000313" key="3">
    <source>
        <dbReference type="Proteomes" id="UP000092573"/>
    </source>
</evidence>
<evidence type="ECO:0000313" key="2">
    <source>
        <dbReference type="EMBL" id="ANS74156.1"/>
    </source>
</evidence>
<reference evidence="2 3" key="1">
    <citation type="submission" date="2016-01" db="EMBL/GenBank/DDBJ databases">
        <title>Complete Genome Sequence of Paenibacillus yonginensis DCY84, a novel Plant Growth-Promoting Bacteria with Elicitation of Induced Systemic Resistance.</title>
        <authorList>
            <person name="Kim Y.J."/>
            <person name="Yang D.C."/>
            <person name="Sukweenadhi J."/>
        </authorList>
    </citation>
    <scope>NUCLEOTIDE SEQUENCE [LARGE SCALE GENOMIC DNA]</scope>
    <source>
        <strain evidence="2 3">DCY84</strain>
    </source>
</reference>
<dbReference type="STRING" id="1462996.AWM70_05820"/>
<feature type="transmembrane region" description="Helical" evidence="1">
    <location>
        <begin position="43"/>
        <end position="62"/>
    </location>
</feature>
<keyword evidence="1" id="KW-0472">Membrane</keyword>
<keyword evidence="1" id="KW-1133">Transmembrane helix</keyword>
<proteinExistence type="predicted"/>
<sequence length="64" mass="7078">MLNAHRSLKEGGARGSKRLQGSLFLTIAEKRLTMRMIINKMEAIWFISACHTYILTAGQIGADG</sequence>
<gene>
    <name evidence="2" type="ORF">AWM70_05820</name>
</gene>
<dbReference type="AlphaFoldDB" id="A0A1B1MYB7"/>
<protein>
    <submittedName>
        <fullName evidence="2">Uncharacterized protein</fullName>
    </submittedName>
</protein>
<keyword evidence="1" id="KW-0812">Transmembrane</keyword>
<keyword evidence="3" id="KW-1185">Reference proteome</keyword>
<dbReference type="Proteomes" id="UP000092573">
    <property type="component" value="Chromosome"/>
</dbReference>
<evidence type="ECO:0000256" key="1">
    <source>
        <dbReference type="SAM" id="Phobius"/>
    </source>
</evidence>
<dbReference type="EMBL" id="CP014167">
    <property type="protein sequence ID" value="ANS74156.1"/>
    <property type="molecule type" value="Genomic_DNA"/>
</dbReference>
<name>A0A1B1MYB7_9BACL</name>
<accession>A0A1B1MYB7</accession>
<organism evidence="2 3">
    <name type="scientific">Paenibacillus yonginensis</name>
    <dbReference type="NCBI Taxonomy" id="1462996"/>
    <lineage>
        <taxon>Bacteria</taxon>
        <taxon>Bacillati</taxon>
        <taxon>Bacillota</taxon>
        <taxon>Bacilli</taxon>
        <taxon>Bacillales</taxon>
        <taxon>Paenibacillaceae</taxon>
        <taxon>Paenibacillus</taxon>
    </lineage>
</organism>
<dbReference type="KEGG" id="pyg:AWM70_05820"/>